<dbReference type="Gene3D" id="1.10.12.10">
    <property type="entry name" value="Lyase 2-enoyl-coa Hydratase, Chain A, domain 2"/>
    <property type="match status" value="1"/>
</dbReference>
<gene>
    <name evidence="4" type="ORF">CVM73_00055</name>
</gene>
<accession>A0A2M8RGA3</accession>
<dbReference type="InterPro" id="IPR029045">
    <property type="entry name" value="ClpP/crotonase-like_dom_sf"/>
</dbReference>
<dbReference type="SUPFAM" id="SSF52096">
    <property type="entry name" value="ClpP/crotonase"/>
    <property type="match status" value="1"/>
</dbReference>
<dbReference type="OrthoDB" id="9810797at2"/>
<name>A0A2M8RGA3_9BRAD</name>
<dbReference type="EC" id="4.2.1.17" evidence="4"/>
<proteinExistence type="inferred from homology"/>
<dbReference type="PANTHER" id="PTHR11941:SF54">
    <property type="entry name" value="ENOYL-COA HYDRATASE, MITOCHONDRIAL"/>
    <property type="match status" value="1"/>
</dbReference>
<evidence type="ECO:0000256" key="2">
    <source>
        <dbReference type="ARBA" id="ARBA00023239"/>
    </source>
</evidence>
<dbReference type="GO" id="GO:0006635">
    <property type="term" value="P:fatty acid beta-oxidation"/>
    <property type="evidence" value="ECO:0007669"/>
    <property type="project" value="TreeGrafter"/>
</dbReference>
<keyword evidence="2 4" id="KW-0456">Lyase</keyword>
<sequence>MPDIFSTTGTPYADGKILKHTAGGVGVITFNNPDKRNAMSLEMWEGFGEALTALRDDDTVRVVILRGAGGKAFVSGADISQFERVRHNAAASEEYAKRSAAQRALLADYPKPTIACIQGFCLGGGMQVAMLADIRLASHGSQFGIPAAKLGIAYGYDGLRHLVSLVGPAWARLLMYTGMRIDSAEALRIGLVERLFPEGELWGETMTIAETIAQNAPLAIKAAKITIAQVLKDESRRDMEAIKAIGNACMDSEDFREGRQAFMEKRKPQFRGR</sequence>
<evidence type="ECO:0000256" key="1">
    <source>
        <dbReference type="ARBA" id="ARBA00005254"/>
    </source>
</evidence>
<dbReference type="Pfam" id="PF00378">
    <property type="entry name" value="ECH_1"/>
    <property type="match status" value="1"/>
</dbReference>
<evidence type="ECO:0000256" key="3">
    <source>
        <dbReference type="RuleBase" id="RU003707"/>
    </source>
</evidence>
<dbReference type="InterPro" id="IPR014748">
    <property type="entry name" value="Enoyl-CoA_hydra_C"/>
</dbReference>
<dbReference type="EMBL" id="PGVG01000001">
    <property type="protein sequence ID" value="PJG56855.1"/>
    <property type="molecule type" value="Genomic_DNA"/>
</dbReference>
<organism evidence="4 5">
    <name type="scientific">Bradyrhizobium forestalis</name>
    <dbReference type="NCBI Taxonomy" id="1419263"/>
    <lineage>
        <taxon>Bacteria</taxon>
        <taxon>Pseudomonadati</taxon>
        <taxon>Pseudomonadota</taxon>
        <taxon>Alphaproteobacteria</taxon>
        <taxon>Hyphomicrobiales</taxon>
        <taxon>Nitrobacteraceae</taxon>
        <taxon>Bradyrhizobium</taxon>
    </lineage>
</organism>
<dbReference type="InterPro" id="IPR001753">
    <property type="entry name" value="Enoyl-CoA_hydra/iso"/>
</dbReference>
<comment type="similarity">
    <text evidence="1 3">Belongs to the enoyl-CoA hydratase/isomerase family.</text>
</comment>
<dbReference type="AlphaFoldDB" id="A0A2M8RGA3"/>
<evidence type="ECO:0000313" key="4">
    <source>
        <dbReference type="EMBL" id="PJG56855.1"/>
    </source>
</evidence>
<dbReference type="InterPro" id="IPR018376">
    <property type="entry name" value="Enoyl-CoA_hyd/isom_CS"/>
</dbReference>
<dbReference type="PANTHER" id="PTHR11941">
    <property type="entry name" value="ENOYL-COA HYDRATASE-RELATED"/>
    <property type="match status" value="1"/>
</dbReference>
<dbReference type="Proteomes" id="UP000231194">
    <property type="component" value="Unassembled WGS sequence"/>
</dbReference>
<dbReference type="PROSITE" id="PS00166">
    <property type="entry name" value="ENOYL_COA_HYDRATASE"/>
    <property type="match status" value="1"/>
</dbReference>
<protein>
    <submittedName>
        <fullName evidence="4">Enoyl-CoA hydratase</fullName>
        <ecNumber evidence="4">4.2.1.17</ecNumber>
    </submittedName>
</protein>
<comment type="caution">
    <text evidence="4">The sequence shown here is derived from an EMBL/GenBank/DDBJ whole genome shotgun (WGS) entry which is preliminary data.</text>
</comment>
<dbReference type="Gene3D" id="3.90.226.10">
    <property type="entry name" value="2-enoyl-CoA Hydratase, Chain A, domain 1"/>
    <property type="match status" value="1"/>
</dbReference>
<dbReference type="NCBIfam" id="NF004781">
    <property type="entry name" value="PRK06127.1"/>
    <property type="match status" value="1"/>
</dbReference>
<evidence type="ECO:0000313" key="5">
    <source>
        <dbReference type="Proteomes" id="UP000231194"/>
    </source>
</evidence>
<dbReference type="CDD" id="cd06558">
    <property type="entry name" value="crotonase-like"/>
    <property type="match status" value="1"/>
</dbReference>
<dbReference type="GO" id="GO:0004300">
    <property type="term" value="F:enoyl-CoA hydratase activity"/>
    <property type="evidence" value="ECO:0007669"/>
    <property type="project" value="UniProtKB-EC"/>
</dbReference>
<dbReference type="RefSeq" id="WP_100229986.1">
    <property type="nucleotide sequence ID" value="NZ_PGVG01000001.1"/>
</dbReference>
<keyword evidence="5" id="KW-1185">Reference proteome</keyword>
<reference evidence="4 5" key="1">
    <citation type="submission" date="2017-11" db="EMBL/GenBank/DDBJ databases">
        <title>Bradyrhizobium forestalis sp. nov., an efficient nitrogen-fixing bacterium isolated from nodules of forest legume species in the Amazon.</title>
        <authorList>
            <person name="Costa E.M."/>
            <person name="Guimaraes A."/>
            <person name="Carvalho T.S."/>
            <person name="Rodrigues T.L."/>
            <person name="Ribeiro P.R.A."/>
            <person name="Lebbe L."/>
            <person name="Willems A."/>
            <person name="Moreira F.M.S."/>
        </authorList>
    </citation>
    <scope>NUCLEOTIDE SEQUENCE [LARGE SCALE GENOMIC DNA]</scope>
    <source>
        <strain evidence="4 5">INPA54B</strain>
    </source>
</reference>